<evidence type="ECO:0000259" key="6">
    <source>
        <dbReference type="Pfam" id="PF13193"/>
    </source>
</evidence>
<evidence type="ECO:0000256" key="2">
    <source>
        <dbReference type="ARBA" id="ARBA00022598"/>
    </source>
</evidence>
<evidence type="ECO:0000256" key="4">
    <source>
        <dbReference type="ARBA" id="ARBA00023098"/>
    </source>
</evidence>
<dbReference type="Proteomes" id="UP000308488">
    <property type="component" value="Unassembled WGS sequence"/>
</dbReference>
<dbReference type="Pfam" id="PF00501">
    <property type="entry name" value="AMP-binding"/>
    <property type="match status" value="1"/>
</dbReference>
<reference evidence="7 8" key="1">
    <citation type="submission" date="2019-05" db="EMBL/GenBank/DDBJ databases">
        <title>Marinobacter panjinensis sp. nov., a moderately halophilic bacterium isolated from sea tidal flat environment.</title>
        <authorList>
            <person name="Yang W."/>
            <person name="An M."/>
            <person name="He W."/>
            <person name="Luo X."/>
            <person name="Zhu L."/>
            <person name="Chen G."/>
            <person name="Zhang Y."/>
            <person name="Wang Y."/>
        </authorList>
    </citation>
    <scope>NUCLEOTIDE SEQUENCE [LARGE SCALE GENOMIC DNA]</scope>
    <source>
        <strain evidence="7 8">PJ-16</strain>
    </source>
</reference>
<dbReference type="NCBIfam" id="NF006020">
    <property type="entry name" value="PRK08162.1"/>
    <property type="match status" value="1"/>
</dbReference>
<dbReference type="GO" id="GO:0016874">
    <property type="term" value="F:ligase activity"/>
    <property type="evidence" value="ECO:0007669"/>
    <property type="project" value="UniProtKB-KW"/>
</dbReference>
<dbReference type="Pfam" id="PF13193">
    <property type="entry name" value="AMP-binding_C"/>
    <property type="match status" value="1"/>
</dbReference>
<dbReference type="NCBIfam" id="NF004837">
    <property type="entry name" value="PRK06187.1"/>
    <property type="match status" value="1"/>
</dbReference>
<dbReference type="InterPro" id="IPR025110">
    <property type="entry name" value="AMP-bd_C"/>
</dbReference>
<evidence type="ECO:0000313" key="8">
    <source>
        <dbReference type="Proteomes" id="UP000308488"/>
    </source>
</evidence>
<proteinExistence type="inferred from homology"/>
<dbReference type="OrthoDB" id="9803968at2"/>
<keyword evidence="8" id="KW-1185">Reference proteome</keyword>
<evidence type="ECO:0000256" key="1">
    <source>
        <dbReference type="ARBA" id="ARBA00006432"/>
    </source>
</evidence>
<dbReference type="PANTHER" id="PTHR43859:SF4">
    <property type="entry name" value="BUTANOATE--COA LIGASE AAE1-RELATED"/>
    <property type="match status" value="1"/>
</dbReference>
<keyword evidence="4" id="KW-0443">Lipid metabolism</keyword>
<gene>
    <name evidence="7" type="ORF">FDP08_15050</name>
</gene>
<dbReference type="RefSeq" id="WP_137436939.1">
    <property type="nucleotide sequence ID" value="NZ_SZYH01000001.1"/>
</dbReference>
<comment type="similarity">
    <text evidence="1">Belongs to the ATP-dependent AMP-binding enzyme family.</text>
</comment>
<dbReference type="Gene3D" id="3.30.300.30">
    <property type="match status" value="1"/>
</dbReference>
<dbReference type="PROSITE" id="PS00455">
    <property type="entry name" value="AMP_BINDING"/>
    <property type="match status" value="1"/>
</dbReference>
<dbReference type="SUPFAM" id="SSF56801">
    <property type="entry name" value="Acetyl-CoA synthetase-like"/>
    <property type="match status" value="1"/>
</dbReference>
<dbReference type="InterPro" id="IPR045851">
    <property type="entry name" value="AMP-bd_C_sf"/>
</dbReference>
<organism evidence="7 8">
    <name type="scientific">Marinobacter panjinensis</name>
    <dbReference type="NCBI Taxonomy" id="2576384"/>
    <lineage>
        <taxon>Bacteria</taxon>
        <taxon>Pseudomonadati</taxon>
        <taxon>Pseudomonadota</taxon>
        <taxon>Gammaproteobacteria</taxon>
        <taxon>Pseudomonadales</taxon>
        <taxon>Marinobacteraceae</taxon>
        <taxon>Marinobacter</taxon>
    </lineage>
</organism>
<evidence type="ECO:0000313" key="7">
    <source>
        <dbReference type="EMBL" id="TKV69323.1"/>
    </source>
</evidence>
<protein>
    <submittedName>
        <fullName evidence="7">Long-chain-fatty-acid--CoA ligase</fullName>
    </submittedName>
</protein>
<dbReference type="InterPro" id="IPR020845">
    <property type="entry name" value="AMP-binding_CS"/>
</dbReference>
<feature type="domain" description="AMP-dependent synthetase/ligase" evidence="5">
    <location>
        <begin position="23"/>
        <end position="400"/>
    </location>
</feature>
<dbReference type="InterPro" id="IPR042099">
    <property type="entry name" value="ANL_N_sf"/>
</dbReference>
<dbReference type="EMBL" id="SZYH01000001">
    <property type="protein sequence ID" value="TKV69323.1"/>
    <property type="molecule type" value="Genomic_DNA"/>
</dbReference>
<evidence type="ECO:0000256" key="3">
    <source>
        <dbReference type="ARBA" id="ARBA00022832"/>
    </source>
</evidence>
<dbReference type="FunFam" id="3.40.50.12780:FF:000003">
    <property type="entry name" value="Long-chain-fatty-acid--CoA ligase FadD"/>
    <property type="match status" value="1"/>
</dbReference>
<dbReference type="Gene3D" id="3.40.50.12780">
    <property type="entry name" value="N-terminal domain of ligase-like"/>
    <property type="match status" value="1"/>
</dbReference>
<name>A0A4U6R6Z0_9GAMM</name>
<sequence length="536" mass="59072">MNKYDSLEKKTANHSALTPLSLLQRSAQVFPEKCAVIDDDRSLSYRELYQRCRQVGDGLRHRGIKPGDTVAILCPNSHEMLESHYSVPMAGAVLNSINIRLDAATLSFILAHGEARVLFYDTQWESEVRAAIAELELPPLLVAIERKAGVSDGLADLDYESLLAEGDPEASWQRPSDEWSAISLNYTSGTTGNPKGVVYHHRGAYLAAMTNAMVFNMTAETVYLWTLPMFHCNGWAYTWAITAVGGTHVCLREVDTKVIYQRIEDHGVTHMCGAPIVMNLLLQDLGREGLTLSRPAHFALGGAAPPSSVIRKAEEIGFQITHLYGLTETFGPSTLCVPQPEWQQLPLEERAMKMSRQGVPTHGLDEVTVLDMASGEQVPADGNALGEICIRGNTVMKGYLKNAEATNEAFKDGWFHTGDLAVMHPDHYVEIRDRAKDVIISGGENISSLEVEEVLYRHPKVSEAAVVAMADEKWGEVPCAFVNPVDDGENPTAEEIIAFCREHMAHFKAPRKVVLGELPKTATGKIRKNILRDSLS</sequence>
<dbReference type="FunFam" id="3.30.300.30:FF:000008">
    <property type="entry name" value="2,3-dihydroxybenzoate-AMP ligase"/>
    <property type="match status" value="1"/>
</dbReference>
<keyword evidence="3" id="KW-0276">Fatty acid metabolism</keyword>
<dbReference type="AlphaFoldDB" id="A0A4U6R6Z0"/>
<comment type="caution">
    <text evidence="7">The sequence shown here is derived from an EMBL/GenBank/DDBJ whole genome shotgun (WGS) entry which is preliminary data.</text>
</comment>
<dbReference type="InterPro" id="IPR000873">
    <property type="entry name" value="AMP-dep_synth/lig_dom"/>
</dbReference>
<keyword evidence="2 7" id="KW-0436">Ligase</keyword>
<accession>A0A4U6R6Z0</accession>
<dbReference type="PANTHER" id="PTHR43859">
    <property type="entry name" value="ACYL-ACTIVATING ENZYME"/>
    <property type="match status" value="1"/>
</dbReference>
<evidence type="ECO:0000259" key="5">
    <source>
        <dbReference type="Pfam" id="PF00501"/>
    </source>
</evidence>
<dbReference type="GO" id="GO:0006631">
    <property type="term" value="P:fatty acid metabolic process"/>
    <property type="evidence" value="ECO:0007669"/>
    <property type="project" value="UniProtKB-KW"/>
</dbReference>
<feature type="domain" description="AMP-binding enzyme C-terminal" evidence="6">
    <location>
        <begin position="450"/>
        <end position="525"/>
    </location>
</feature>
<dbReference type="CDD" id="cd12118">
    <property type="entry name" value="ttLC_FACS_AEE21_like"/>
    <property type="match status" value="1"/>
</dbReference>